<dbReference type="AlphaFoldDB" id="A0A2N8KHZ6"/>
<organism evidence="2 3">
    <name type="scientific">Achromobacter pulmonis</name>
    <dbReference type="NCBI Taxonomy" id="1389932"/>
    <lineage>
        <taxon>Bacteria</taxon>
        <taxon>Pseudomonadati</taxon>
        <taxon>Pseudomonadota</taxon>
        <taxon>Betaproteobacteria</taxon>
        <taxon>Burkholderiales</taxon>
        <taxon>Alcaligenaceae</taxon>
        <taxon>Achromobacter</taxon>
    </lineage>
</organism>
<reference evidence="2 3" key="1">
    <citation type="submission" date="2018-01" db="EMBL/GenBank/DDBJ databases">
        <title>The draft genome of an aniline degradation strain ANB-1.</title>
        <authorList>
            <person name="Zhang L."/>
            <person name="Jiang J."/>
        </authorList>
    </citation>
    <scope>NUCLEOTIDE SEQUENCE [LARGE SCALE GENOMIC DNA]</scope>
    <source>
        <strain evidence="2 3">ANB-1</strain>
    </source>
</reference>
<protein>
    <recommendedName>
        <fullName evidence="1">DUF2007 domain-containing protein</fullName>
    </recommendedName>
</protein>
<keyword evidence="3" id="KW-1185">Reference proteome</keyword>
<dbReference type="Proteomes" id="UP000235994">
    <property type="component" value="Unassembled WGS sequence"/>
</dbReference>
<comment type="caution">
    <text evidence="2">The sequence shown here is derived from an EMBL/GenBank/DDBJ whole genome shotgun (WGS) entry which is preliminary data.</text>
</comment>
<proteinExistence type="predicted"/>
<evidence type="ECO:0000259" key="1">
    <source>
        <dbReference type="Pfam" id="PF09413"/>
    </source>
</evidence>
<feature type="domain" description="DUF2007" evidence="1">
    <location>
        <begin position="1"/>
        <end position="66"/>
    </location>
</feature>
<dbReference type="Pfam" id="PF09413">
    <property type="entry name" value="DUF2007"/>
    <property type="match status" value="1"/>
</dbReference>
<dbReference type="RefSeq" id="WP_102774167.1">
    <property type="nucleotide sequence ID" value="NZ_POQS01000004.1"/>
</dbReference>
<evidence type="ECO:0000313" key="2">
    <source>
        <dbReference type="EMBL" id="PND33066.1"/>
    </source>
</evidence>
<evidence type="ECO:0000313" key="3">
    <source>
        <dbReference type="Proteomes" id="UP000235994"/>
    </source>
</evidence>
<gene>
    <name evidence="2" type="ORF">C1I89_17380</name>
</gene>
<dbReference type="EMBL" id="POQS01000004">
    <property type="protein sequence ID" value="PND33066.1"/>
    <property type="molecule type" value="Genomic_DNA"/>
</dbReference>
<sequence>MIRLIRAPDLLLGQHWANLLEQAGIACHVSGRYLQGAAGEIPVDQCGPDLWIESEDDRAAAMRLIEGYGAAARDLPHWYCDACGEWLEPQFSTCWQCGAARPAKASGG</sequence>
<name>A0A2N8KHZ6_9BURK</name>
<accession>A0A2N8KHZ6</accession>
<dbReference type="InterPro" id="IPR018551">
    <property type="entry name" value="DUF2007"/>
</dbReference>